<dbReference type="PANTHER" id="PTHR30537">
    <property type="entry name" value="HTH-TYPE TRANSCRIPTIONAL REGULATOR"/>
    <property type="match status" value="1"/>
</dbReference>
<dbReference type="FunFam" id="1.10.10.10:FF:000001">
    <property type="entry name" value="LysR family transcriptional regulator"/>
    <property type="match status" value="1"/>
</dbReference>
<dbReference type="KEGG" id="haz:A9404_12530"/>
<keyword evidence="4" id="KW-0804">Transcription</keyword>
<dbReference type="AlphaFoldDB" id="A0A191ZJS6"/>
<dbReference type="Gene3D" id="1.10.10.10">
    <property type="entry name" value="Winged helix-like DNA-binding domain superfamily/Winged helix DNA-binding domain"/>
    <property type="match status" value="1"/>
</dbReference>
<evidence type="ECO:0000256" key="1">
    <source>
        <dbReference type="ARBA" id="ARBA00009437"/>
    </source>
</evidence>
<accession>A0A191ZJS6</accession>
<proteinExistence type="inferred from homology"/>
<protein>
    <submittedName>
        <fullName evidence="6">LysR family transcriptional regulator</fullName>
    </submittedName>
</protein>
<dbReference type="PANTHER" id="PTHR30537:SF80">
    <property type="entry name" value="TRANSCRIPTIONAL REGULATOR"/>
    <property type="match status" value="1"/>
</dbReference>
<dbReference type="GO" id="GO:0003677">
    <property type="term" value="F:DNA binding"/>
    <property type="evidence" value="ECO:0007669"/>
    <property type="project" value="UniProtKB-KW"/>
</dbReference>
<dbReference type="InterPro" id="IPR005119">
    <property type="entry name" value="LysR_subst-bd"/>
</dbReference>
<feature type="domain" description="HTH lysR-type" evidence="5">
    <location>
        <begin position="1"/>
        <end position="59"/>
    </location>
</feature>
<dbReference type="Pfam" id="PF03466">
    <property type="entry name" value="LysR_substrate"/>
    <property type="match status" value="1"/>
</dbReference>
<evidence type="ECO:0000313" key="7">
    <source>
        <dbReference type="Proteomes" id="UP000078596"/>
    </source>
</evidence>
<name>A0A191ZJS6_9GAMM</name>
<keyword evidence="7" id="KW-1185">Reference proteome</keyword>
<dbReference type="EMBL" id="CP016027">
    <property type="protein sequence ID" value="ANJ68088.1"/>
    <property type="molecule type" value="Genomic_DNA"/>
</dbReference>
<gene>
    <name evidence="6" type="ORF">A9404_12530</name>
</gene>
<evidence type="ECO:0000259" key="5">
    <source>
        <dbReference type="PROSITE" id="PS50931"/>
    </source>
</evidence>
<dbReference type="InterPro" id="IPR036388">
    <property type="entry name" value="WH-like_DNA-bd_sf"/>
</dbReference>
<keyword evidence="2" id="KW-0805">Transcription regulation</keyword>
<dbReference type="STRING" id="1860122.A9404_12530"/>
<evidence type="ECO:0000256" key="2">
    <source>
        <dbReference type="ARBA" id="ARBA00023015"/>
    </source>
</evidence>
<dbReference type="PROSITE" id="PS50931">
    <property type="entry name" value="HTH_LYSR"/>
    <property type="match status" value="1"/>
</dbReference>
<organism evidence="6 7">
    <name type="scientific">Halothiobacillus diazotrophicus</name>
    <dbReference type="NCBI Taxonomy" id="1860122"/>
    <lineage>
        <taxon>Bacteria</taxon>
        <taxon>Pseudomonadati</taxon>
        <taxon>Pseudomonadota</taxon>
        <taxon>Gammaproteobacteria</taxon>
        <taxon>Chromatiales</taxon>
        <taxon>Halothiobacillaceae</taxon>
        <taxon>Halothiobacillus</taxon>
    </lineage>
</organism>
<dbReference type="CDD" id="cd08422">
    <property type="entry name" value="PBP2_CrgA_like"/>
    <property type="match status" value="1"/>
</dbReference>
<comment type="similarity">
    <text evidence="1">Belongs to the LysR transcriptional regulatory family.</text>
</comment>
<dbReference type="Gene3D" id="3.40.190.290">
    <property type="match status" value="1"/>
</dbReference>
<reference evidence="6 7" key="1">
    <citation type="submission" date="2016-06" db="EMBL/GenBank/DDBJ databases">
        <title>Insight into the functional genes involving in sulfur oxidation in Pearl River water.</title>
        <authorList>
            <person name="Luo J."/>
            <person name="Tan X."/>
            <person name="Lin W."/>
        </authorList>
    </citation>
    <scope>NUCLEOTIDE SEQUENCE [LARGE SCALE GENOMIC DNA]</scope>
    <source>
        <strain evidence="6 7">LS2</strain>
    </source>
</reference>
<dbReference type="OrthoDB" id="8885940at2"/>
<evidence type="ECO:0000313" key="6">
    <source>
        <dbReference type="EMBL" id="ANJ68088.1"/>
    </source>
</evidence>
<dbReference type="SUPFAM" id="SSF46785">
    <property type="entry name" value="Winged helix' DNA-binding domain"/>
    <property type="match status" value="1"/>
</dbReference>
<dbReference type="Pfam" id="PF00126">
    <property type="entry name" value="HTH_1"/>
    <property type="match status" value="1"/>
</dbReference>
<dbReference type="InterPro" id="IPR036390">
    <property type="entry name" value="WH_DNA-bd_sf"/>
</dbReference>
<keyword evidence="3" id="KW-0238">DNA-binding</keyword>
<dbReference type="Proteomes" id="UP000078596">
    <property type="component" value="Chromosome"/>
</dbReference>
<dbReference type="SUPFAM" id="SSF53850">
    <property type="entry name" value="Periplasmic binding protein-like II"/>
    <property type="match status" value="1"/>
</dbReference>
<dbReference type="RefSeq" id="WP_066102240.1">
    <property type="nucleotide sequence ID" value="NZ_CP016027.1"/>
</dbReference>
<evidence type="ECO:0000256" key="3">
    <source>
        <dbReference type="ARBA" id="ARBA00023125"/>
    </source>
</evidence>
<dbReference type="InterPro" id="IPR000847">
    <property type="entry name" value="LysR_HTH_N"/>
</dbReference>
<sequence length="303" mass="33848">MDTLESMRMFNRVIELGSFSAAAREKNIGQPTMSKVIAALEARLGVRLLERSTTHLTPTEEGKRFYARSKIVLEEYAGAVAEVRGQTRQLTGTLRVNAPVGLGELRLNSLVIEFLALHPQIEIELILNDRIIDLVEEGVDVAIRLGDDLPPNVVAPQIATSPRVLVAAREYIVRSARITKPEDLAEHEYLRYAGIASGHEMAFSRAQEVVRVSLHGRYRVNSSLALRQCFLEGVGLGSVPAWLVQDLIENESLVRVLPAWRLPAQAVHLVYPSRRYQPQRVRSFLDFMAARIPQLPGMQSLKV</sequence>
<dbReference type="GO" id="GO:0003700">
    <property type="term" value="F:DNA-binding transcription factor activity"/>
    <property type="evidence" value="ECO:0007669"/>
    <property type="project" value="InterPro"/>
</dbReference>
<evidence type="ECO:0000256" key="4">
    <source>
        <dbReference type="ARBA" id="ARBA00023163"/>
    </source>
</evidence>
<dbReference type="InterPro" id="IPR058163">
    <property type="entry name" value="LysR-type_TF_proteobact-type"/>
</dbReference>
<dbReference type="PRINTS" id="PR00039">
    <property type="entry name" value="HTHLYSR"/>
</dbReference>